<keyword evidence="1" id="KW-0862">Zinc</keyword>
<comment type="PTM">
    <text evidence="1">Carboxylation allows a single lysine to coordinate two zinc ions.</text>
</comment>
<keyword evidence="4" id="KW-1185">Reference proteome</keyword>
<dbReference type="Gene3D" id="2.30.40.10">
    <property type="entry name" value="Urease, subunit C, domain 1"/>
    <property type="match status" value="1"/>
</dbReference>
<reference evidence="3 4" key="1">
    <citation type="submission" date="2016-07" db="EMBL/GenBank/DDBJ databases">
        <authorList>
            <person name="Townsley L."/>
            <person name="Shank E.A."/>
        </authorList>
    </citation>
    <scope>NUCLEOTIDE SEQUENCE [LARGE SCALE GENOMIC DNA]</scope>
    <source>
        <strain evidence="3 4">CH01</strain>
    </source>
</reference>
<feature type="domain" description="Amidohydrolase-related" evidence="2">
    <location>
        <begin position="52"/>
        <end position="374"/>
    </location>
</feature>
<evidence type="ECO:0000259" key="2">
    <source>
        <dbReference type="Pfam" id="PF01979"/>
    </source>
</evidence>
<dbReference type="PANTHER" id="PTHR11647:SF1">
    <property type="entry name" value="COLLAPSIN RESPONSE MEDIATOR PROTEIN"/>
    <property type="match status" value="1"/>
</dbReference>
<dbReference type="EMBL" id="MDKC01000001">
    <property type="protein sequence ID" value="ODG93819.1"/>
    <property type="molecule type" value="Genomic_DNA"/>
</dbReference>
<protein>
    <recommendedName>
        <fullName evidence="1">Isoaspartyl dipeptidase</fullName>
        <ecNumber evidence="1">3.4.19.-</ecNumber>
    </recommendedName>
</protein>
<dbReference type="InterPro" id="IPR050378">
    <property type="entry name" value="Metallo-dep_Hydrolases_sf"/>
</dbReference>
<comment type="cofactor">
    <cofactor evidence="1">
        <name>Zn(2+)</name>
        <dbReference type="ChEBI" id="CHEBI:29105"/>
    </cofactor>
    <text evidence="1">Binds 2 Zn(2+) ions per subunit.</text>
</comment>
<accession>A0ABX2ZZM3</accession>
<dbReference type="PIRSF" id="PIRSF001238">
    <property type="entry name" value="IadA"/>
    <property type="match status" value="1"/>
</dbReference>
<dbReference type="RefSeq" id="WP_069032000.1">
    <property type="nucleotide sequence ID" value="NZ_MDKC01000001.1"/>
</dbReference>
<keyword evidence="1" id="KW-0645">Protease</keyword>
<dbReference type="InterPro" id="IPR010229">
    <property type="entry name" value="Pept_M38_dipep"/>
</dbReference>
<organism evidence="3 4">
    <name type="scientific">Gottfriedia luciferensis</name>
    <dbReference type="NCBI Taxonomy" id="178774"/>
    <lineage>
        <taxon>Bacteria</taxon>
        <taxon>Bacillati</taxon>
        <taxon>Bacillota</taxon>
        <taxon>Bacilli</taxon>
        <taxon>Bacillales</taxon>
        <taxon>Bacillaceae</taxon>
        <taxon>Gottfriedia</taxon>
    </lineage>
</organism>
<evidence type="ECO:0000313" key="3">
    <source>
        <dbReference type="EMBL" id="ODG93819.1"/>
    </source>
</evidence>
<proteinExistence type="inferred from homology"/>
<comment type="subcellular location">
    <subcellularLocation>
        <location evidence="1">Cytoplasm</location>
    </subcellularLocation>
</comment>
<dbReference type="Pfam" id="PF01979">
    <property type="entry name" value="Amidohydro_1"/>
    <property type="match status" value="1"/>
</dbReference>
<dbReference type="PANTHER" id="PTHR11647">
    <property type="entry name" value="HYDRANTOINASE/DIHYDROPYRIMIDINASE FAMILY MEMBER"/>
    <property type="match status" value="1"/>
</dbReference>
<dbReference type="Proteomes" id="UP000094580">
    <property type="component" value="Unassembled WGS sequence"/>
</dbReference>
<gene>
    <name evidence="3" type="ORF">BED47_01220</name>
</gene>
<dbReference type="SUPFAM" id="SSF51338">
    <property type="entry name" value="Composite domain of metallo-dependent hydrolases"/>
    <property type="match status" value="1"/>
</dbReference>
<dbReference type="InterPro" id="IPR011059">
    <property type="entry name" value="Metal-dep_hydrolase_composite"/>
</dbReference>
<dbReference type="InterPro" id="IPR006680">
    <property type="entry name" value="Amidohydro-rel"/>
</dbReference>
<evidence type="ECO:0000256" key="1">
    <source>
        <dbReference type="PIRNR" id="PIRNR001238"/>
    </source>
</evidence>
<comment type="caution">
    <text evidence="3">The sequence shown here is derived from an EMBL/GenBank/DDBJ whole genome shotgun (WGS) entry which is preliminary data.</text>
</comment>
<dbReference type="SUPFAM" id="SSF51556">
    <property type="entry name" value="Metallo-dependent hydrolases"/>
    <property type="match status" value="1"/>
</dbReference>
<dbReference type="Gene3D" id="3.20.20.140">
    <property type="entry name" value="Metal-dependent hydrolases"/>
    <property type="match status" value="1"/>
</dbReference>
<sequence>MLLIKNGEIFTPKSIGKNDILISNEKIEFVHEDIDITSSSVPIQILDASAYYIVPGFIDAHVHLIGGGGEGGFKTRTPELLLSDCIKGGITTVVGVIGTDGTTRTMTSLLAKCRALEEEGITSYVYTGSYQTPVKTLFSKIEEDIILIDKIIGVGEIAISDHRSSQPTKAEFARIAAQSRNGGLLSGKSGVVNVHIGDSKKMLSMIEEIVEETELPITQFYPTHINRNSYLFEAGINFAKKGGFVDFTTSSIPHFLNNGEVKCSVGLKRMLNSGVSIEQITFTSDGQGSLPDFDENGILRGMKVGRVSSLYDEVKDAILNEGIKIEDAISVITKNPANILKLQKGQIKNGYDADLVFLNKTTLEIEVVISKGKIMMQDKEVLVKGTFE</sequence>
<dbReference type="EC" id="3.4.19.-" evidence="1"/>
<dbReference type="InterPro" id="IPR032466">
    <property type="entry name" value="Metal_Hydrolase"/>
</dbReference>
<dbReference type="NCBIfam" id="TIGR01975">
    <property type="entry name" value="isoAsp_dipep"/>
    <property type="match status" value="1"/>
</dbReference>
<comment type="function">
    <text evidence="1">Catalyzes the hydrolytic cleavage of a subset of L-isoaspartyl (L-beta-aspartyl) dipeptides. Used to degrade proteins damaged by L-isoaspartyl residues formation.</text>
</comment>
<keyword evidence="1" id="KW-0479">Metal-binding</keyword>
<comment type="similarity">
    <text evidence="1">Belongs to the peptidase M38 family.</text>
</comment>
<name>A0ABX2ZZM3_9BACI</name>
<evidence type="ECO:0000313" key="4">
    <source>
        <dbReference type="Proteomes" id="UP000094580"/>
    </source>
</evidence>
<keyword evidence="1" id="KW-0378">Hydrolase</keyword>
<keyword evidence="1" id="KW-0482">Metalloprotease</keyword>